<sequence>MTKRLPNQKMSSINSRQMKKYFTLFGLILIMLPLFSLGQTEKGKFIIYAGTDLTAAFGKNTIKYDGNDLKSIKTTAIEFEPAFGYFVADNLSVGISLPLSFQKNGYDLYEIKESVYGASLFGRYYLGENQWKPFVGAEVGYLASKSYSEVTGSEMDDLFGGLAYAASIGMSSFINQHVSFDFSVGYAHANMGYSQDRELKMAISGIGIEVGLSIIPGK</sequence>
<dbReference type="Proteomes" id="UP000266441">
    <property type="component" value="Unassembled WGS sequence"/>
</dbReference>
<gene>
    <name evidence="3" type="ORF">D1164_17470</name>
</gene>
<reference evidence="3 4" key="1">
    <citation type="journal article" date="2015" name="Int. J. Syst. Evol. Microbiol.">
        <title>Mariniphaga sediminis sp. nov., isolated from coastal sediment.</title>
        <authorList>
            <person name="Wang F.Q."/>
            <person name="Shen Q.Y."/>
            <person name="Chen G.J."/>
            <person name="Du Z.J."/>
        </authorList>
    </citation>
    <scope>NUCLEOTIDE SEQUENCE [LARGE SCALE GENOMIC DNA]</scope>
    <source>
        <strain evidence="3 4">SY21</strain>
    </source>
</reference>
<evidence type="ECO:0000256" key="1">
    <source>
        <dbReference type="ARBA" id="ARBA00022729"/>
    </source>
</evidence>
<feature type="domain" description="Outer membrane protein beta-barrel" evidence="2">
    <location>
        <begin position="28"/>
        <end position="195"/>
    </location>
</feature>
<dbReference type="EMBL" id="QWET01000015">
    <property type="protein sequence ID" value="RIH63928.1"/>
    <property type="molecule type" value="Genomic_DNA"/>
</dbReference>
<dbReference type="InterPro" id="IPR027385">
    <property type="entry name" value="Beta-barrel_OMP"/>
</dbReference>
<proteinExistence type="predicted"/>
<comment type="caution">
    <text evidence="3">The sequence shown here is derived from an EMBL/GenBank/DDBJ whole genome shotgun (WGS) entry which is preliminary data.</text>
</comment>
<organism evidence="3 4">
    <name type="scientific">Mariniphaga sediminis</name>
    <dbReference type="NCBI Taxonomy" id="1628158"/>
    <lineage>
        <taxon>Bacteria</taxon>
        <taxon>Pseudomonadati</taxon>
        <taxon>Bacteroidota</taxon>
        <taxon>Bacteroidia</taxon>
        <taxon>Marinilabiliales</taxon>
        <taxon>Prolixibacteraceae</taxon>
        <taxon>Mariniphaga</taxon>
    </lineage>
</organism>
<dbReference type="AlphaFoldDB" id="A0A399CY93"/>
<evidence type="ECO:0000313" key="4">
    <source>
        <dbReference type="Proteomes" id="UP000266441"/>
    </source>
</evidence>
<keyword evidence="1" id="KW-0732">Signal</keyword>
<evidence type="ECO:0000313" key="3">
    <source>
        <dbReference type="EMBL" id="RIH63928.1"/>
    </source>
</evidence>
<evidence type="ECO:0000259" key="2">
    <source>
        <dbReference type="Pfam" id="PF13505"/>
    </source>
</evidence>
<name>A0A399CY93_9BACT</name>
<protein>
    <recommendedName>
        <fullName evidence="2">Outer membrane protein beta-barrel domain-containing protein</fullName>
    </recommendedName>
</protein>
<accession>A0A399CY93</accession>
<dbReference type="OrthoDB" id="945117at2"/>
<dbReference type="Pfam" id="PF13505">
    <property type="entry name" value="OMP_b-brl"/>
    <property type="match status" value="1"/>
</dbReference>
<dbReference type="InterPro" id="IPR011250">
    <property type="entry name" value="OMP/PagP_B-barrel"/>
</dbReference>
<dbReference type="Gene3D" id="2.40.160.20">
    <property type="match status" value="1"/>
</dbReference>
<keyword evidence="4" id="KW-1185">Reference proteome</keyword>
<dbReference type="SUPFAM" id="SSF56925">
    <property type="entry name" value="OMPA-like"/>
    <property type="match status" value="1"/>
</dbReference>